<dbReference type="PANTHER" id="PTHR36617">
    <property type="entry name" value="PROTEIN, PUTATIVE-RELATED"/>
    <property type="match status" value="1"/>
</dbReference>
<organism evidence="1">
    <name type="scientific">Brassica cretica</name>
    <name type="common">Mustard</name>
    <dbReference type="NCBI Taxonomy" id="69181"/>
    <lineage>
        <taxon>Eukaryota</taxon>
        <taxon>Viridiplantae</taxon>
        <taxon>Streptophyta</taxon>
        <taxon>Embryophyta</taxon>
        <taxon>Tracheophyta</taxon>
        <taxon>Spermatophyta</taxon>
        <taxon>Magnoliopsida</taxon>
        <taxon>eudicotyledons</taxon>
        <taxon>Gunneridae</taxon>
        <taxon>Pentapetalae</taxon>
        <taxon>rosids</taxon>
        <taxon>malvids</taxon>
        <taxon>Brassicales</taxon>
        <taxon>Brassicaceae</taxon>
        <taxon>Brassiceae</taxon>
        <taxon>Brassica</taxon>
    </lineage>
</organism>
<evidence type="ECO:0008006" key="2">
    <source>
        <dbReference type="Google" id="ProtNLM"/>
    </source>
</evidence>
<dbReference type="PANTHER" id="PTHR36617:SF15">
    <property type="entry name" value="REVERSE TRANSCRIPTASE ZINC-BINDING DOMAIN-CONTAINING PROTEIN"/>
    <property type="match status" value="1"/>
</dbReference>
<sequence length="248" mass="28903">MVDLTLSVKDLFDRNTGGWNERLIRQFIAEEDVDHVLRIKPNPTRVDSMKWGFSNNGIYNSKSGYKLLENIQDHQAPVPNSINPGRRPSYAWRSILHVRDLLSQGLIKEIGNIEDTRVLLENWILETTPRPPNYRQDAMVDLTLSVRDLFDRNTGGWNERLIRQIIAEEDVDHVLRIKPNPTRVDSMKWGFSNNGIYNSKSGYKLLENIQDHQAPVPNSMPPLEKRLWSSLWKAKTSPKLRHFLWRIL</sequence>
<dbReference type="AlphaFoldDB" id="A0A8S9J0Y2"/>
<name>A0A8S9J0Y2_BRACR</name>
<protein>
    <recommendedName>
        <fullName evidence="2">Reverse transcriptase zinc-binding domain-containing protein</fullName>
    </recommendedName>
</protein>
<comment type="caution">
    <text evidence="1">The sequence shown here is derived from an EMBL/GenBank/DDBJ whole genome shotgun (WGS) entry which is preliminary data.</text>
</comment>
<proteinExistence type="predicted"/>
<accession>A0A8S9J0Y2</accession>
<dbReference type="EMBL" id="QGKY02001015">
    <property type="protein sequence ID" value="KAF2575283.1"/>
    <property type="molecule type" value="Genomic_DNA"/>
</dbReference>
<reference evidence="1" key="1">
    <citation type="submission" date="2019-12" db="EMBL/GenBank/DDBJ databases">
        <title>Genome sequencing and annotation of Brassica cretica.</title>
        <authorList>
            <person name="Studholme D.J."/>
            <person name="Sarris P.F."/>
        </authorList>
    </citation>
    <scope>NUCLEOTIDE SEQUENCE</scope>
    <source>
        <strain evidence="1">PFS-102/07</strain>
        <tissue evidence="1">Leaf</tissue>
    </source>
</reference>
<evidence type="ECO:0000313" key="1">
    <source>
        <dbReference type="EMBL" id="KAF2575283.1"/>
    </source>
</evidence>
<gene>
    <name evidence="1" type="ORF">F2Q70_00002491</name>
</gene>